<dbReference type="AlphaFoldDB" id="A0AA36D0U0"/>
<accession>A0AA36D0U0</accession>
<name>A0AA36D0U0_9BILA</name>
<dbReference type="PANTHER" id="PTHR15698">
    <property type="entry name" value="PROTEIN CBG15099"/>
    <property type="match status" value="1"/>
</dbReference>
<evidence type="ECO:0000313" key="4">
    <source>
        <dbReference type="EMBL" id="CAJ0577748.1"/>
    </source>
</evidence>
<evidence type="ECO:0000256" key="2">
    <source>
        <dbReference type="SAM" id="MobiDB-lite"/>
    </source>
</evidence>
<feature type="region of interest" description="Disordered" evidence="2">
    <location>
        <begin position="603"/>
        <end position="625"/>
    </location>
</feature>
<organism evidence="4 5">
    <name type="scientific">Mesorhabditis spiculigera</name>
    <dbReference type="NCBI Taxonomy" id="96644"/>
    <lineage>
        <taxon>Eukaryota</taxon>
        <taxon>Metazoa</taxon>
        <taxon>Ecdysozoa</taxon>
        <taxon>Nematoda</taxon>
        <taxon>Chromadorea</taxon>
        <taxon>Rhabditida</taxon>
        <taxon>Rhabditina</taxon>
        <taxon>Rhabditomorpha</taxon>
        <taxon>Rhabditoidea</taxon>
        <taxon>Rhabditidae</taxon>
        <taxon>Mesorhabditinae</taxon>
        <taxon>Mesorhabditis</taxon>
    </lineage>
</organism>
<dbReference type="Pfam" id="PF19281">
    <property type="entry name" value="PHYHIP_C"/>
    <property type="match status" value="1"/>
</dbReference>
<dbReference type="SUPFAM" id="SSF82199">
    <property type="entry name" value="SET domain"/>
    <property type="match status" value="1"/>
</dbReference>
<feature type="compositionally biased region" description="Acidic residues" evidence="2">
    <location>
        <begin position="607"/>
        <end position="616"/>
    </location>
</feature>
<evidence type="ECO:0000256" key="1">
    <source>
        <dbReference type="SAM" id="Coils"/>
    </source>
</evidence>
<feature type="domain" description="Phytanoyl-CoA hydroxylase-interacting protein-like C-terminal" evidence="3">
    <location>
        <begin position="101"/>
        <end position="312"/>
    </location>
</feature>
<gene>
    <name evidence="4" type="ORF">MSPICULIGERA_LOCUS16015</name>
</gene>
<dbReference type="InterPro" id="IPR045545">
    <property type="entry name" value="PHYIP/PHIPL_C"/>
</dbReference>
<dbReference type="GO" id="GO:0005737">
    <property type="term" value="C:cytoplasm"/>
    <property type="evidence" value="ECO:0007669"/>
    <property type="project" value="TreeGrafter"/>
</dbReference>
<reference evidence="4" key="1">
    <citation type="submission" date="2023-06" db="EMBL/GenBank/DDBJ databases">
        <authorList>
            <person name="Delattre M."/>
        </authorList>
    </citation>
    <scope>NUCLEOTIDE SEQUENCE</scope>
    <source>
        <strain evidence="4">AF72</strain>
    </source>
</reference>
<protein>
    <recommendedName>
        <fullName evidence="3">Phytanoyl-CoA hydroxylase-interacting protein-like C-terminal domain-containing protein</fullName>
    </recommendedName>
</protein>
<dbReference type="Proteomes" id="UP001177023">
    <property type="component" value="Unassembled WGS sequence"/>
</dbReference>
<feature type="non-terminal residue" evidence="4">
    <location>
        <position position="656"/>
    </location>
</feature>
<dbReference type="PANTHER" id="PTHR15698:SF4">
    <property type="entry name" value="PHYTANOYL-COA HYDROXYLASE-INTERACTING PROTEIN-LIKE C-TERMINAL DOMAIN-CONTAINING PROTEIN"/>
    <property type="match status" value="1"/>
</dbReference>
<dbReference type="EMBL" id="CATQJA010002651">
    <property type="protein sequence ID" value="CAJ0577748.1"/>
    <property type="molecule type" value="Genomic_DNA"/>
</dbReference>
<dbReference type="Gene3D" id="3.90.1410.10">
    <property type="entry name" value="set domain protein methyltransferase, domain 1"/>
    <property type="match status" value="1"/>
</dbReference>
<comment type="caution">
    <text evidence="4">The sequence shown here is derived from an EMBL/GenBank/DDBJ whole genome shotgun (WGS) entry which is preliminary data.</text>
</comment>
<dbReference type="InterPro" id="IPR046341">
    <property type="entry name" value="SET_dom_sf"/>
</dbReference>
<keyword evidence="5" id="KW-1185">Reference proteome</keyword>
<sequence>MSPPTVDRYSEFRAYEQFAPFFKAQDTTPSSLNTLPSKVDRDVQASWRSYSNFVDFGTTHQTLDWKFEISARNIDISWTPPDVAVGVRYTYWLNVDVFSLAELKKLHHRAVEVNGNETHSFRWLYRCKPERYWQDIYTNCHGIMEPYAKDNNGQPANAINGAISGLFFSARLFNGVMSGTSPFGDRRFRIEAPFLLDDSKHTMYFADFYCNTALHYVTIVVCIRDSPTDIYCSTRLIRLNPATNPFIRYYPPSKNLPDGGQEYFVNKNVWVEVFYAGSVDINRRPLDPIQATGMGTSRIGGLPNNKYCEICNLYPVAKPGSATEKGSEKECHYTDPRESTIVLCNSLTDVKKELGDLWPDAVDTVCHLVNQTCEMMENDFGVADAQQRSAERMDNAMAVLQREIEKCQDVEILAFAEDLRQVVSSFKMQRKVVMDLLNKKSQEIDVTTDISQQSLMIRMPHSVLLTAGSIADMPKYKKMLDAFSQKMAPFEILTLFFCLEESSSSKYGPYLDILPKKFDTPAADGIHLLVALAMKAGVEVSDRHVKALEEAAQPSTIYASDEGPSWSLRTNMQILLMPKAELKKWKDYVYAEDNRRRRLRTRFQEKDSDDEDEQKDNEDSKRERREREALRKMLVELAMSIRSRAEKVKLSYISIS</sequence>
<proteinExistence type="predicted"/>
<keyword evidence="1" id="KW-0175">Coiled coil</keyword>
<feature type="coiled-coil region" evidence="1">
    <location>
        <begin position="383"/>
        <end position="410"/>
    </location>
</feature>
<dbReference type="InterPro" id="IPR042868">
    <property type="entry name" value="PHYHIP/PHYHIPL"/>
</dbReference>
<evidence type="ECO:0000259" key="3">
    <source>
        <dbReference type="Pfam" id="PF19281"/>
    </source>
</evidence>
<evidence type="ECO:0000313" key="5">
    <source>
        <dbReference type="Proteomes" id="UP001177023"/>
    </source>
</evidence>